<reference evidence="1" key="1">
    <citation type="submission" date="2014-11" db="EMBL/GenBank/DDBJ databases">
        <authorList>
            <person name="Amaro Gonzalez C."/>
        </authorList>
    </citation>
    <scope>NUCLEOTIDE SEQUENCE</scope>
</reference>
<reference evidence="1" key="2">
    <citation type="journal article" date="2015" name="Fish Shellfish Immunol.">
        <title>Early steps in the European eel (Anguilla anguilla)-Vibrio vulnificus interaction in the gills: Role of the RtxA13 toxin.</title>
        <authorList>
            <person name="Callol A."/>
            <person name="Pajuelo D."/>
            <person name="Ebbesson L."/>
            <person name="Teles M."/>
            <person name="MacKenzie S."/>
            <person name="Amaro C."/>
        </authorList>
    </citation>
    <scope>NUCLEOTIDE SEQUENCE</scope>
</reference>
<dbReference type="AlphaFoldDB" id="A0A0E9XV09"/>
<proteinExistence type="predicted"/>
<evidence type="ECO:0000313" key="1">
    <source>
        <dbReference type="EMBL" id="JAI06568.1"/>
    </source>
</evidence>
<protein>
    <submittedName>
        <fullName evidence="1">Uncharacterized protein</fullName>
    </submittedName>
</protein>
<accession>A0A0E9XV09</accession>
<dbReference type="EMBL" id="GBXM01002010">
    <property type="protein sequence ID" value="JAI06568.1"/>
    <property type="molecule type" value="Transcribed_RNA"/>
</dbReference>
<sequence>MGDVSEDDSVFSSIGYIHSKNQLLVKGSFQQLQHSLDILEP</sequence>
<name>A0A0E9XV09_ANGAN</name>
<organism evidence="1">
    <name type="scientific">Anguilla anguilla</name>
    <name type="common">European freshwater eel</name>
    <name type="synonym">Muraena anguilla</name>
    <dbReference type="NCBI Taxonomy" id="7936"/>
    <lineage>
        <taxon>Eukaryota</taxon>
        <taxon>Metazoa</taxon>
        <taxon>Chordata</taxon>
        <taxon>Craniata</taxon>
        <taxon>Vertebrata</taxon>
        <taxon>Euteleostomi</taxon>
        <taxon>Actinopterygii</taxon>
        <taxon>Neopterygii</taxon>
        <taxon>Teleostei</taxon>
        <taxon>Anguilliformes</taxon>
        <taxon>Anguillidae</taxon>
        <taxon>Anguilla</taxon>
    </lineage>
</organism>